<evidence type="ECO:0000313" key="3">
    <source>
        <dbReference type="Proteomes" id="UP000028680"/>
    </source>
</evidence>
<reference evidence="2 3" key="1">
    <citation type="journal article" date="2014" name="ISME J.">
        <title>Adaptation of an abundant Roseobacter RCA organism to pelagic systems revealed by genomic and transcriptomic analyses.</title>
        <authorList>
            <person name="Voget S."/>
            <person name="Wemheuer B."/>
            <person name="Brinkhoff T."/>
            <person name="Vollmers J."/>
            <person name="Dietrich S."/>
            <person name="Giebel H.A."/>
            <person name="Beardsley C."/>
            <person name="Sardemann C."/>
            <person name="Bakenhus I."/>
            <person name="Billerbeck S."/>
            <person name="Daniel R."/>
            <person name="Simon M."/>
        </authorList>
    </citation>
    <scope>NUCLEOTIDE SEQUENCE [LARGE SCALE GENOMIC DNA]</scope>
    <source>
        <strain evidence="2 3">RCA23</strain>
    </source>
</reference>
<protein>
    <submittedName>
        <fullName evidence="2">CoxE-like protein</fullName>
    </submittedName>
</protein>
<dbReference type="PANTHER" id="PTHR39338">
    <property type="entry name" value="BLL5662 PROTEIN-RELATED"/>
    <property type="match status" value="1"/>
</dbReference>
<feature type="domain" description="VWFA" evidence="1">
    <location>
        <begin position="214"/>
        <end position="375"/>
    </location>
</feature>
<keyword evidence="3" id="KW-1185">Reference proteome</keyword>
<dbReference type="InterPro" id="IPR008912">
    <property type="entry name" value="Uncharacterised_CoxE"/>
</dbReference>
<dbReference type="PANTHER" id="PTHR39338:SF6">
    <property type="entry name" value="BLL5662 PROTEIN"/>
    <property type="match status" value="1"/>
</dbReference>
<dbReference type="RefSeq" id="WP_044049344.1">
    <property type="nucleotide sequence ID" value="NZ_CP003984.1"/>
</dbReference>
<name>A0AAN0RHX7_9RHOB</name>
<evidence type="ECO:0000313" key="2">
    <source>
        <dbReference type="EMBL" id="AII86503.1"/>
    </source>
</evidence>
<evidence type="ECO:0000259" key="1">
    <source>
        <dbReference type="SMART" id="SM00327"/>
    </source>
</evidence>
<dbReference type="PIRSF" id="PIRSF010256">
    <property type="entry name" value="CoxE_vWa"/>
    <property type="match status" value="1"/>
</dbReference>
<dbReference type="InterPro" id="IPR036465">
    <property type="entry name" value="vWFA_dom_sf"/>
</dbReference>
<dbReference type="AlphaFoldDB" id="A0AAN0RHX7"/>
<dbReference type="CDD" id="cd00198">
    <property type="entry name" value="vWFA"/>
    <property type="match status" value="1"/>
</dbReference>
<dbReference type="SUPFAM" id="SSF53300">
    <property type="entry name" value="vWA-like"/>
    <property type="match status" value="1"/>
</dbReference>
<sequence length="406" mass="45092">MADAAGRLPDNIVYFGRALRRAGVPVGTAQILEALRAVQLVGFTKRQDFHTTLRAMIVTRPEHLLIFDQVFAMFWRDPDFLENMITNLLPVITAPSVEKPMKPAQNRAAEAMAAGGGKPRDLPPQELLELDAQFSHSDVEKLMQKDFEAMNATEIRQAEQAIRSLQLDLPQLAGRRFETAARALRIDRRKALQQARRSGGELLTLPKQRAKPRQLNLVVLCDISGSMTRYSRMMMHFVHSCAQARGSDWAAVHGFTFGTQLHNISPQLTIKDPDAALAAIGQHVQDWEGGTRISESLGTFNRDWARRVLSAPAVVLLISDGLERSGLAALEGEIARLALQARDLIWLNPLLRWDQFSPQAAGIKAMLPHVSSLVACHNLGSLQDLSDHLNGRRGVDHKARLMRLLA</sequence>
<dbReference type="KEGG" id="ptp:RCA23_c09480"/>
<dbReference type="EMBL" id="CP003984">
    <property type="protein sequence ID" value="AII86503.1"/>
    <property type="molecule type" value="Genomic_DNA"/>
</dbReference>
<organism evidence="2 3">
    <name type="scientific">Planktomarina temperata RCA23</name>
    <dbReference type="NCBI Taxonomy" id="666509"/>
    <lineage>
        <taxon>Bacteria</taxon>
        <taxon>Pseudomonadati</taxon>
        <taxon>Pseudomonadota</taxon>
        <taxon>Alphaproteobacteria</taxon>
        <taxon>Rhodobacterales</taxon>
        <taxon>Paracoccaceae</taxon>
        <taxon>Planktomarina</taxon>
    </lineage>
</organism>
<dbReference type="Gene3D" id="3.40.50.410">
    <property type="entry name" value="von Willebrand factor, type A domain"/>
    <property type="match status" value="1"/>
</dbReference>
<proteinExistence type="predicted"/>
<dbReference type="Pfam" id="PF05762">
    <property type="entry name" value="VWA_CoxE"/>
    <property type="match status" value="1"/>
</dbReference>
<dbReference type="InterPro" id="IPR011195">
    <property type="entry name" value="UCP010256"/>
</dbReference>
<gene>
    <name evidence="2" type="ORF">RCA23_c09480</name>
</gene>
<dbReference type="SMART" id="SM00327">
    <property type="entry name" value="VWA"/>
    <property type="match status" value="1"/>
</dbReference>
<dbReference type="Proteomes" id="UP000028680">
    <property type="component" value="Chromosome"/>
</dbReference>
<dbReference type="InterPro" id="IPR002035">
    <property type="entry name" value="VWF_A"/>
</dbReference>
<accession>A0AAN0RHX7</accession>